<comment type="caution">
    <text evidence="1">The sequence shown here is derived from an EMBL/GenBank/DDBJ whole genome shotgun (WGS) entry which is preliminary data.</text>
</comment>
<dbReference type="Proteomes" id="UP000822688">
    <property type="component" value="Chromosome 10"/>
</dbReference>
<accession>A0A8T0GM78</accession>
<proteinExistence type="predicted"/>
<name>A0A8T0GM78_CERPU</name>
<keyword evidence="2" id="KW-1185">Reference proteome</keyword>
<sequence>MELQYLHFLLQCTYSTFIACLHRTGLSTSLTRYTGVCVSSPSRVLIRNGVCGRVAVRFLLVFCVWHVQHLLTLQPHRIGVQFSGSCIGENRLRNTNQLPYLQVNSLRLERSSKTSHLLTVVCPVTTRMGTN</sequence>
<reference evidence="1" key="1">
    <citation type="submission" date="2020-06" db="EMBL/GenBank/DDBJ databases">
        <title>WGS assembly of Ceratodon purpureus strain R40.</title>
        <authorList>
            <person name="Carey S.B."/>
            <person name="Jenkins J."/>
            <person name="Shu S."/>
            <person name="Lovell J.T."/>
            <person name="Sreedasyam A."/>
            <person name="Maumus F."/>
            <person name="Tiley G.P."/>
            <person name="Fernandez-Pozo N."/>
            <person name="Barry K."/>
            <person name="Chen C."/>
            <person name="Wang M."/>
            <person name="Lipzen A."/>
            <person name="Daum C."/>
            <person name="Saski C.A."/>
            <person name="Payton A.C."/>
            <person name="Mcbreen J.C."/>
            <person name="Conrad R.E."/>
            <person name="Kollar L.M."/>
            <person name="Olsson S."/>
            <person name="Huttunen S."/>
            <person name="Landis J.B."/>
            <person name="Wickett N.J."/>
            <person name="Johnson M.G."/>
            <person name="Rensing S.A."/>
            <person name="Grimwood J."/>
            <person name="Schmutz J."/>
            <person name="Mcdaniel S.F."/>
        </authorList>
    </citation>
    <scope>NUCLEOTIDE SEQUENCE</scope>
    <source>
        <strain evidence="1">R40</strain>
    </source>
</reference>
<gene>
    <name evidence="1" type="ORF">KC19_10G120300</name>
</gene>
<dbReference type="AlphaFoldDB" id="A0A8T0GM78"/>
<evidence type="ECO:0000313" key="2">
    <source>
        <dbReference type="Proteomes" id="UP000822688"/>
    </source>
</evidence>
<dbReference type="EMBL" id="CM026431">
    <property type="protein sequence ID" value="KAG0559635.1"/>
    <property type="molecule type" value="Genomic_DNA"/>
</dbReference>
<protein>
    <submittedName>
        <fullName evidence="1">Uncharacterized protein</fullName>
    </submittedName>
</protein>
<organism evidence="1 2">
    <name type="scientific">Ceratodon purpureus</name>
    <name type="common">Fire moss</name>
    <name type="synonym">Dicranum purpureum</name>
    <dbReference type="NCBI Taxonomy" id="3225"/>
    <lineage>
        <taxon>Eukaryota</taxon>
        <taxon>Viridiplantae</taxon>
        <taxon>Streptophyta</taxon>
        <taxon>Embryophyta</taxon>
        <taxon>Bryophyta</taxon>
        <taxon>Bryophytina</taxon>
        <taxon>Bryopsida</taxon>
        <taxon>Dicranidae</taxon>
        <taxon>Pseudoditrichales</taxon>
        <taxon>Ditrichaceae</taxon>
        <taxon>Ceratodon</taxon>
    </lineage>
</organism>
<evidence type="ECO:0000313" key="1">
    <source>
        <dbReference type="EMBL" id="KAG0559635.1"/>
    </source>
</evidence>